<feature type="domain" description="ABC3 transporter permease C-terminal" evidence="7">
    <location>
        <begin position="760"/>
        <end position="873"/>
    </location>
</feature>
<keyword evidence="3 6" id="KW-0812">Transmembrane</keyword>
<evidence type="ECO:0000313" key="9">
    <source>
        <dbReference type="EMBL" id="MBT1690158.1"/>
    </source>
</evidence>
<dbReference type="Proteomes" id="UP001319180">
    <property type="component" value="Unassembled WGS sequence"/>
</dbReference>
<feature type="transmembrane region" description="Helical" evidence="6">
    <location>
        <begin position="759"/>
        <end position="780"/>
    </location>
</feature>
<organism evidence="9 10">
    <name type="scientific">Dawidia soli</name>
    <dbReference type="NCBI Taxonomy" id="2782352"/>
    <lineage>
        <taxon>Bacteria</taxon>
        <taxon>Pseudomonadati</taxon>
        <taxon>Bacteroidota</taxon>
        <taxon>Cytophagia</taxon>
        <taxon>Cytophagales</taxon>
        <taxon>Chryseotaleaceae</taxon>
        <taxon>Dawidia</taxon>
    </lineage>
</organism>
<dbReference type="RefSeq" id="WP_254093377.1">
    <property type="nucleotide sequence ID" value="NZ_JAHESC010000057.1"/>
</dbReference>
<comment type="subcellular location">
    <subcellularLocation>
        <location evidence="1">Cell membrane</location>
        <topology evidence="1">Multi-pass membrane protein</topology>
    </subcellularLocation>
</comment>
<feature type="domain" description="MacB-like periplasmic core" evidence="8">
    <location>
        <begin position="104"/>
        <end position="327"/>
    </location>
</feature>
<feature type="domain" description="MacB-like periplasmic core" evidence="8">
    <location>
        <begin position="522"/>
        <end position="681"/>
    </location>
</feature>
<proteinExistence type="predicted"/>
<sequence length="880" mass="99143">MSAVPRPPRLPERIFRWYCSSAQVEDLMGDLEEIYRQDLTRMSAQQARRRYWRNATVLLVSYAVKRRKQHAAHHPLSSNTHPFMMLRSYFTIAARSLAQQRFFTLLNIAGLSIGMSISLLFIAMVTYISQYDTFHVQRDRIYRVTTQVLDGDNNREYASAPLPLFEKLQQECAAAGTVVRIQNQLASNARYKENDVPLAGYFADPAFLDVFTFPLVRGNPATALQKLNSLLITEKAARKLFRDEDPLGKIITLKEYGEFEITGVLRDHPKNSHMQFEVITSYETLLAWQKIQPKSLVGDSWSYFHGNYIYFRLADQAQLADVGHYLQKAAQSVYARPDQYRAEFHIQSLNDIVPGPELYNSIGPEWGYLSLYIFAALCLLILLPACFNYTNLSISRALKRAKEIGLRKTMGGQRSQIFQQFLTETVLITLLALVGAFGLFLVMRQEFLSMLVASNALELNADLPTIICFILFATAVGFVAGIVPAAYFSKLNPVQAIRNIVPSGAWGSMFLRKCLMVFQFALSLGFIMSVAIVLKQYRTSLTFDLGFDKANIVDVQLQGVDPGRFRNEFSKLAAVQTISLSGSVLGTSFPETEYVVQPDQSDSTFAYSMRIDQHYLGNFGLQLVAGTNFGDAPGEQKNQILVNEEFLRVLKLGTAIEAVGKTVTLPDNKEILTIRGVVKDFYYLLLNERIQSFFFRYDAEHAQVANVRIVSNDIFQTFTDMENTWKQLGAEAPFEARFFEDEIADSYVGYFSMVKICSALGVLAISISCLGLLGMVVYATENRIKEVGIRKIMGASTAQLVMLLSKSYFRLLALAVMIAVPCTYLLFDKVLLRIQYYRIDIGVAEIVVSIGLLLLLGLVTTLSQTWRAARANPADTVRHE</sequence>
<dbReference type="PANTHER" id="PTHR30572:SF18">
    <property type="entry name" value="ABC-TYPE MACROLIDE FAMILY EXPORT SYSTEM PERMEASE COMPONENT 2"/>
    <property type="match status" value="1"/>
</dbReference>
<evidence type="ECO:0000256" key="1">
    <source>
        <dbReference type="ARBA" id="ARBA00004651"/>
    </source>
</evidence>
<dbReference type="InterPro" id="IPR003838">
    <property type="entry name" value="ABC3_permease_C"/>
</dbReference>
<keyword evidence="5 6" id="KW-0472">Membrane</keyword>
<dbReference type="Pfam" id="PF12704">
    <property type="entry name" value="MacB_PCD"/>
    <property type="match status" value="2"/>
</dbReference>
<feature type="transmembrane region" description="Helical" evidence="6">
    <location>
        <begin position="105"/>
        <end position="128"/>
    </location>
</feature>
<evidence type="ECO:0000256" key="4">
    <source>
        <dbReference type="ARBA" id="ARBA00022989"/>
    </source>
</evidence>
<reference evidence="9 10" key="1">
    <citation type="submission" date="2021-05" db="EMBL/GenBank/DDBJ databases">
        <title>A Polyphasic approach of four new species of the genus Ohtaekwangia: Ohtaekwangia histidinii sp. nov., Ohtaekwangia cretensis sp. nov., Ohtaekwangia indiensis sp. nov., Ohtaekwangia reichenbachii sp. nov. from diverse environment.</title>
        <authorList>
            <person name="Octaviana S."/>
        </authorList>
    </citation>
    <scope>NUCLEOTIDE SEQUENCE [LARGE SCALE GENOMIC DNA]</scope>
    <source>
        <strain evidence="9 10">PWU37</strain>
    </source>
</reference>
<feature type="transmembrane region" description="Helical" evidence="6">
    <location>
        <begin position="839"/>
        <end position="862"/>
    </location>
</feature>
<feature type="transmembrane region" description="Helical" evidence="6">
    <location>
        <begin position="366"/>
        <end position="390"/>
    </location>
</feature>
<feature type="transmembrane region" description="Helical" evidence="6">
    <location>
        <begin position="808"/>
        <end position="827"/>
    </location>
</feature>
<dbReference type="Pfam" id="PF02687">
    <property type="entry name" value="FtsX"/>
    <property type="match status" value="2"/>
</dbReference>
<feature type="transmembrane region" description="Helical" evidence="6">
    <location>
        <begin position="463"/>
        <end position="489"/>
    </location>
</feature>
<evidence type="ECO:0000256" key="6">
    <source>
        <dbReference type="SAM" id="Phobius"/>
    </source>
</evidence>
<keyword evidence="10" id="KW-1185">Reference proteome</keyword>
<keyword evidence="4 6" id="KW-1133">Transmembrane helix</keyword>
<evidence type="ECO:0000259" key="8">
    <source>
        <dbReference type="Pfam" id="PF12704"/>
    </source>
</evidence>
<evidence type="ECO:0000259" key="7">
    <source>
        <dbReference type="Pfam" id="PF02687"/>
    </source>
</evidence>
<evidence type="ECO:0000256" key="5">
    <source>
        <dbReference type="ARBA" id="ARBA00023136"/>
    </source>
</evidence>
<dbReference type="PANTHER" id="PTHR30572">
    <property type="entry name" value="MEMBRANE COMPONENT OF TRANSPORTER-RELATED"/>
    <property type="match status" value="1"/>
</dbReference>
<name>A0AAP2GLI3_9BACT</name>
<comment type="caution">
    <text evidence="9">The sequence shown here is derived from an EMBL/GenBank/DDBJ whole genome shotgun (WGS) entry which is preliminary data.</text>
</comment>
<dbReference type="InterPro" id="IPR050250">
    <property type="entry name" value="Macrolide_Exporter_MacB"/>
</dbReference>
<dbReference type="GO" id="GO:0022857">
    <property type="term" value="F:transmembrane transporter activity"/>
    <property type="evidence" value="ECO:0007669"/>
    <property type="project" value="TreeGrafter"/>
</dbReference>
<evidence type="ECO:0000256" key="3">
    <source>
        <dbReference type="ARBA" id="ARBA00022692"/>
    </source>
</evidence>
<dbReference type="InterPro" id="IPR047699">
    <property type="entry name" value="Permease_put_prefix"/>
</dbReference>
<dbReference type="GO" id="GO:0005886">
    <property type="term" value="C:plasma membrane"/>
    <property type="evidence" value="ECO:0007669"/>
    <property type="project" value="UniProtKB-SubCell"/>
</dbReference>
<keyword evidence="2" id="KW-1003">Cell membrane</keyword>
<evidence type="ECO:0000256" key="2">
    <source>
        <dbReference type="ARBA" id="ARBA00022475"/>
    </source>
</evidence>
<feature type="transmembrane region" description="Helical" evidence="6">
    <location>
        <begin position="421"/>
        <end position="443"/>
    </location>
</feature>
<dbReference type="EMBL" id="JAHESC010000057">
    <property type="protein sequence ID" value="MBT1690158.1"/>
    <property type="molecule type" value="Genomic_DNA"/>
</dbReference>
<protein>
    <submittedName>
        <fullName evidence="9">ABC transporter permease</fullName>
    </submittedName>
</protein>
<evidence type="ECO:0000313" key="10">
    <source>
        <dbReference type="Proteomes" id="UP001319180"/>
    </source>
</evidence>
<dbReference type="NCBIfam" id="NF038404">
    <property type="entry name" value="perm_prefix_2"/>
    <property type="match status" value="1"/>
</dbReference>
<dbReference type="AlphaFoldDB" id="A0AAP2GLI3"/>
<feature type="domain" description="ABC3 transporter permease C-terminal" evidence="7">
    <location>
        <begin position="378"/>
        <end position="493"/>
    </location>
</feature>
<dbReference type="InterPro" id="IPR025857">
    <property type="entry name" value="MacB_PCD"/>
</dbReference>
<feature type="transmembrane region" description="Helical" evidence="6">
    <location>
        <begin position="510"/>
        <end position="534"/>
    </location>
</feature>
<accession>A0AAP2GLI3</accession>
<gene>
    <name evidence="9" type="ORF">KK078_26575</name>
</gene>